<protein>
    <submittedName>
        <fullName evidence="1">Uncharacterized protein</fullName>
    </submittedName>
</protein>
<dbReference type="AlphaFoldDB" id="A0A0R0C038"/>
<comment type="caution">
    <text evidence="1">The sequence shown here is derived from an EMBL/GenBank/DDBJ whole genome shotgun (WGS) entry which is preliminary data.</text>
</comment>
<dbReference type="Proteomes" id="UP000051254">
    <property type="component" value="Unassembled WGS sequence"/>
</dbReference>
<name>A0A0R0C038_9GAMM</name>
<keyword evidence="2" id="KW-1185">Reference proteome</keyword>
<reference evidence="1 2" key="1">
    <citation type="submission" date="2015-05" db="EMBL/GenBank/DDBJ databases">
        <title>Genome sequencing and analysis of members of genus Stenotrophomonas.</title>
        <authorList>
            <person name="Patil P.P."/>
            <person name="Midha S."/>
            <person name="Patil P.B."/>
        </authorList>
    </citation>
    <scope>NUCLEOTIDE SEQUENCE [LARGE SCALE GENOMIC DNA]</scope>
    <source>
        <strain evidence="1 2">DSM 17805</strain>
    </source>
</reference>
<dbReference type="STRING" id="266128.ABB25_07010"/>
<dbReference type="PATRIC" id="fig|266128.3.peg.275"/>
<accession>A0A0R0C038</accession>
<dbReference type="EMBL" id="LDJH01000011">
    <property type="protein sequence ID" value="KRG58387.1"/>
    <property type="molecule type" value="Genomic_DNA"/>
</dbReference>
<organism evidence="1 2">
    <name type="scientific">Stenotrophomonas koreensis</name>
    <dbReference type="NCBI Taxonomy" id="266128"/>
    <lineage>
        <taxon>Bacteria</taxon>
        <taxon>Pseudomonadati</taxon>
        <taxon>Pseudomonadota</taxon>
        <taxon>Gammaproteobacteria</taxon>
        <taxon>Lysobacterales</taxon>
        <taxon>Lysobacteraceae</taxon>
        <taxon>Stenotrophomonas</taxon>
    </lineage>
</organism>
<evidence type="ECO:0000313" key="1">
    <source>
        <dbReference type="EMBL" id="KRG58387.1"/>
    </source>
</evidence>
<sequence length="152" mass="17260">MGMIGSWLLLAAVAAADTQWQPPPAELRGVWFQQDPEQLQCQRLLQARDPWEHEGSVLIGALWIDDRVLHNWADYGEGDIHQVVRSVQVSPTQWQLEVSVGIDTLPDLEQDGSFPLWLSLADGVLVWHEQTGQRYTRAWQRCSDLPPRPDGN</sequence>
<gene>
    <name evidence="1" type="ORF">ABB25_07010</name>
</gene>
<proteinExistence type="predicted"/>
<evidence type="ECO:0000313" key="2">
    <source>
        <dbReference type="Proteomes" id="UP000051254"/>
    </source>
</evidence>
<dbReference type="RefSeq" id="WP_057665318.1">
    <property type="nucleotide sequence ID" value="NZ_LDJH01000011.1"/>
</dbReference>
<dbReference type="OrthoDB" id="9815002at2"/>